<keyword evidence="8" id="KW-1185">Reference proteome</keyword>
<sequence>MTMRSQDITRVIDKDQPPRGGATDQVAFLAEARPTNEGEANGRGEARQPIILPSGPDAEAYKLKRAKKGSTRKGPANDRAGRLGKLSDADYLDLIMPLHAELLKMQNWVKQEGLRILVINEGRDAAGKGGTIKRFVEHMNPRGARVVALDKPSDRERTQWYFQRYIAHLPTGGEIVFFDRSWYNRAMVERVMNFCGGAEVKEFLRSVPELERMLIRSGIKVFKFYYSVGQQAQARRFAKRVEDSLRQWKLSPVDQASQNKWDEYTRAKEDMFFFTSTADCPWTIIKSDDKKRARLNAFRFLLSQIDYPDRRDELLEVDTRIVRNVQDEIGVED</sequence>
<feature type="region of interest" description="Disordered" evidence="5">
    <location>
        <begin position="1"/>
        <end position="56"/>
    </location>
</feature>
<comment type="caution">
    <text evidence="7">The sequence shown here is derived from an EMBL/GenBank/DDBJ whole genome shotgun (WGS) entry which is preliminary data.</text>
</comment>
<feature type="compositionally biased region" description="Basic and acidic residues" evidence="5">
    <location>
        <begin position="34"/>
        <end position="46"/>
    </location>
</feature>
<evidence type="ECO:0000256" key="2">
    <source>
        <dbReference type="ARBA" id="ARBA00022679"/>
    </source>
</evidence>
<reference evidence="7 8" key="1">
    <citation type="submission" date="2020-02" db="EMBL/GenBank/DDBJ databases">
        <title>Genome sequences of Thiorhodococcus mannitoliphagus and Thiorhodococcus minor, purple sulfur photosynthetic bacteria in the gammaproteobacterial family, Chromatiaceae.</title>
        <authorList>
            <person name="Aviles F.A."/>
            <person name="Meyer T.E."/>
            <person name="Kyndt J.A."/>
        </authorList>
    </citation>
    <scope>NUCLEOTIDE SEQUENCE [LARGE SCALE GENOMIC DNA]</scope>
    <source>
        <strain evidence="7 8">DSM 11518</strain>
    </source>
</reference>
<dbReference type="InterPro" id="IPR022486">
    <property type="entry name" value="PPK2_PA0141"/>
</dbReference>
<feature type="domain" description="Polyphosphate kinase-2-related" evidence="6">
    <location>
        <begin position="86"/>
        <end position="311"/>
    </location>
</feature>
<dbReference type="Proteomes" id="UP000483379">
    <property type="component" value="Unassembled WGS sequence"/>
</dbReference>
<dbReference type="Gene3D" id="3.40.50.300">
    <property type="entry name" value="P-loop containing nucleotide triphosphate hydrolases"/>
    <property type="match status" value="1"/>
</dbReference>
<dbReference type="SUPFAM" id="SSF52540">
    <property type="entry name" value="P-loop containing nucleoside triphosphate hydrolases"/>
    <property type="match status" value="1"/>
</dbReference>
<dbReference type="NCBIfam" id="TIGR03707">
    <property type="entry name" value="PPK2_P_aer"/>
    <property type="match status" value="1"/>
</dbReference>
<keyword evidence="3 4" id="KW-0418">Kinase</keyword>
<evidence type="ECO:0000256" key="5">
    <source>
        <dbReference type="SAM" id="MobiDB-lite"/>
    </source>
</evidence>
<dbReference type="AlphaFoldDB" id="A0A6M0K3F9"/>
<dbReference type="PANTHER" id="PTHR34383">
    <property type="entry name" value="POLYPHOSPHATE:AMP PHOSPHOTRANSFERASE-RELATED"/>
    <property type="match status" value="1"/>
</dbReference>
<name>A0A6M0K3F9_9GAMM</name>
<evidence type="ECO:0000313" key="8">
    <source>
        <dbReference type="Proteomes" id="UP000483379"/>
    </source>
</evidence>
<dbReference type="RefSeq" id="WP_164454979.1">
    <property type="nucleotide sequence ID" value="NZ_JAAIJQ010000084.1"/>
</dbReference>
<dbReference type="InterPro" id="IPR027417">
    <property type="entry name" value="P-loop_NTPase"/>
</dbReference>
<keyword evidence="2 4" id="KW-0808">Transferase</keyword>
<dbReference type="GO" id="GO:0006793">
    <property type="term" value="P:phosphorus metabolic process"/>
    <property type="evidence" value="ECO:0007669"/>
    <property type="project" value="InterPro"/>
</dbReference>
<accession>A0A6M0K3F9</accession>
<gene>
    <name evidence="7" type="primary">ppk2</name>
    <name evidence="7" type="ORF">G3446_21040</name>
</gene>
<evidence type="ECO:0000256" key="3">
    <source>
        <dbReference type="ARBA" id="ARBA00022777"/>
    </source>
</evidence>
<comment type="similarity">
    <text evidence="1 4">Belongs to the polyphosphate kinase 2 (PPK2) family. Class I subfamily.</text>
</comment>
<evidence type="ECO:0000313" key="7">
    <source>
        <dbReference type="EMBL" id="NEV64338.1"/>
    </source>
</evidence>
<evidence type="ECO:0000259" key="6">
    <source>
        <dbReference type="Pfam" id="PF03976"/>
    </source>
</evidence>
<dbReference type="EMBL" id="JAAIJQ010000084">
    <property type="protein sequence ID" value="NEV64338.1"/>
    <property type="molecule type" value="Genomic_DNA"/>
</dbReference>
<dbReference type="InterPro" id="IPR022488">
    <property type="entry name" value="PPK2-related"/>
</dbReference>
<dbReference type="PANTHER" id="PTHR34383:SF1">
    <property type="entry name" value="ADP-POLYPHOSPHATE PHOSPHOTRANSFERASE"/>
    <property type="match status" value="1"/>
</dbReference>
<dbReference type="GO" id="GO:0008976">
    <property type="term" value="F:polyphosphate kinase activity"/>
    <property type="evidence" value="ECO:0007669"/>
    <property type="project" value="UniProtKB-UniRule"/>
</dbReference>
<dbReference type="EC" id="2.7.4.-" evidence="4"/>
<protein>
    <recommendedName>
        <fullName evidence="4">ADP/GDP-polyphosphate phosphotransferase</fullName>
        <ecNumber evidence="4">2.7.4.-</ecNumber>
    </recommendedName>
    <alternativeName>
        <fullName evidence="4">Polyphosphate kinase PPK2</fullName>
    </alternativeName>
</protein>
<proteinExistence type="inferred from homology"/>
<organism evidence="7 8">
    <name type="scientific">Thiorhodococcus minor</name>
    <dbReference type="NCBI Taxonomy" id="57489"/>
    <lineage>
        <taxon>Bacteria</taxon>
        <taxon>Pseudomonadati</taxon>
        <taxon>Pseudomonadota</taxon>
        <taxon>Gammaproteobacteria</taxon>
        <taxon>Chromatiales</taxon>
        <taxon>Chromatiaceae</taxon>
        <taxon>Thiorhodococcus</taxon>
    </lineage>
</organism>
<evidence type="ECO:0000256" key="1">
    <source>
        <dbReference type="ARBA" id="ARBA00009924"/>
    </source>
</evidence>
<comment type="function">
    <text evidence="4">Uses inorganic polyphosphate (polyP) as a donor to convert GDP to GTP or ADP to ATP.</text>
</comment>
<dbReference type="Pfam" id="PF03976">
    <property type="entry name" value="PPK2"/>
    <property type="match status" value="1"/>
</dbReference>
<comment type="subunit">
    <text evidence="4">Homotetramer.</text>
</comment>
<evidence type="ECO:0000256" key="4">
    <source>
        <dbReference type="RuleBase" id="RU369062"/>
    </source>
</evidence>